<dbReference type="EMBL" id="QPFP01000010">
    <property type="protein sequence ID" value="TEB34174.1"/>
    <property type="molecule type" value="Genomic_DNA"/>
</dbReference>
<dbReference type="UniPathway" id="UPA00196"/>
<keyword evidence="9" id="KW-0325">Glycoprotein</keyword>
<keyword evidence="5 10" id="KW-0812">Transmembrane</keyword>
<dbReference type="Proteomes" id="UP000298030">
    <property type="component" value="Unassembled WGS sequence"/>
</dbReference>
<evidence type="ECO:0000256" key="3">
    <source>
        <dbReference type="ARBA" id="ARBA00005316"/>
    </source>
</evidence>
<organism evidence="11 12">
    <name type="scientific">Coprinellus micaceus</name>
    <name type="common">Glistening ink-cap mushroom</name>
    <name type="synonym">Coprinus micaceus</name>
    <dbReference type="NCBI Taxonomy" id="71717"/>
    <lineage>
        <taxon>Eukaryota</taxon>
        <taxon>Fungi</taxon>
        <taxon>Dikarya</taxon>
        <taxon>Basidiomycota</taxon>
        <taxon>Agaricomycotina</taxon>
        <taxon>Agaricomycetes</taxon>
        <taxon>Agaricomycetidae</taxon>
        <taxon>Agaricales</taxon>
        <taxon>Agaricineae</taxon>
        <taxon>Psathyrellaceae</taxon>
        <taxon>Coprinellus</taxon>
    </lineage>
</organism>
<reference evidence="11 12" key="1">
    <citation type="journal article" date="2019" name="Nat. Ecol. Evol.">
        <title>Megaphylogeny resolves global patterns of mushroom evolution.</title>
        <authorList>
            <person name="Varga T."/>
            <person name="Krizsan K."/>
            <person name="Foldi C."/>
            <person name="Dima B."/>
            <person name="Sanchez-Garcia M."/>
            <person name="Sanchez-Ramirez S."/>
            <person name="Szollosi G.J."/>
            <person name="Szarkandi J.G."/>
            <person name="Papp V."/>
            <person name="Albert L."/>
            <person name="Andreopoulos W."/>
            <person name="Angelini C."/>
            <person name="Antonin V."/>
            <person name="Barry K.W."/>
            <person name="Bougher N.L."/>
            <person name="Buchanan P."/>
            <person name="Buyck B."/>
            <person name="Bense V."/>
            <person name="Catcheside P."/>
            <person name="Chovatia M."/>
            <person name="Cooper J."/>
            <person name="Damon W."/>
            <person name="Desjardin D."/>
            <person name="Finy P."/>
            <person name="Geml J."/>
            <person name="Haridas S."/>
            <person name="Hughes K."/>
            <person name="Justo A."/>
            <person name="Karasinski D."/>
            <person name="Kautmanova I."/>
            <person name="Kiss B."/>
            <person name="Kocsube S."/>
            <person name="Kotiranta H."/>
            <person name="LaButti K.M."/>
            <person name="Lechner B.E."/>
            <person name="Liimatainen K."/>
            <person name="Lipzen A."/>
            <person name="Lukacs Z."/>
            <person name="Mihaltcheva S."/>
            <person name="Morgado L.N."/>
            <person name="Niskanen T."/>
            <person name="Noordeloos M.E."/>
            <person name="Ohm R.A."/>
            <person name="Ortiz-Santana B."/>
            <person name="Ovrebo C."/>
            <person name="Racz N."/>
            <person name="Riley R."/>
            <person name="Savchenko A."/>
            <person name="Shiryaev A."/>
            <person name="Soop K."/>
            <person name="Spirin V."/>
            <person name="Szebenyi C."/>
            <person name="Tomsovsky M."/>
            <person name="Tulloss R.E."/>
            <person name="Uehling J."/>
            <person name="Grigoriev I.V."/>
            <person name="Vagvolgyi C."/>
            <person name="Papp T."/>
            <person name="Martin F.M."/>
            <person name="Miettinen O."/>
            <person name="Hibbett D.S."/>
            <person name="Nagy L.G."/>
        </authorList>
    </citation>
    <scope>NUCLEOTIDE SEQUENCE [LARGE SCALE GENOMIC DNA]</scope>
    <source>
        <strain evidence="11 12">FP101781</strain>
    </source>
</reference>
<name>A0A4Y7TJK7_COPMI</name>
<evidence type="ECO:0000256" key="5">
    <source>
        <dbReference type="ARBA" id="ARBA00022692"/>
    </source>
</evidence>
<comment type="similarity">
    <text evidence="3">Belongs to the PIGS family.</text>
</comment>
<evidence type="ECO:0000256" key="9">
    <source>
        <dbReference type="ARBA" id="ARBA00023180"/>
    </source>
</evidence>
<evidence type="ECO:0000313" key="12">
    <source>
        <dbReference type="Proteomes" id="UP000298030"/>
    </source>
</evidence>
<sequence length="432" mass="47311">MDTDNTIPPGLRNPADLFFQKDGVRRAIVAAYWTVIILAIPLWWHTTSIERLPLPDARVSHQVSKSISIPVQVCIEGASEGLVSQVEGAGGGGYWGSMRWCVVLVSPALASKDAYVVTTTGPERVLRSRQLTYPVDESHHLQSTNFEGKDKQNRVVQFSSRYRLAFSLLNEDASAGNAVMAWNVQKGIQEHIQPVLDILKPLHNFTIESQVQYYAPLAFGVQPTEDRIYGLSYEDLTVFVNSAEWTLSSSASNDPVLHFLLFIPSASHTPLKILTSKSDAFLLPQWGGISIYNTPHLASFAHLSDRTLHRTFTTFSTQLLTLLGIPELPAGIASQDIIADLPVAAGRADEKEGVGDCQGDTGYLANSIENMPVHADVRDDIEGSLDALEKMYSTTSTSLSQAFTYSAEAFNLASRAFFNPGMLALLYFPCGA</sequence>
<comment type="pathway">
    <text evidence="2">Glycolipid biosynthesis; glycosylphosphatidylinositol-anchor biosynthesis.</text>
</comment>
<evidence type="ECO:0000256" key="7">
    <source>
        <dbReference type="ARBA" id="ARBA00022989"/>
    </source>
</evidence>
<accession>A0A4Y7TJK7</accession>
<dbReference type="PANTHER" id="PTHR21072">
    <property type="entry name" value="GPI TRANSAMIDASE COMPONENT PIG-S"/>
    <property type="match status" value="1"/>
</dbReference>
<dbReference type="GO" id="GO:0042765">
    <property type="term" value="C:GPI-anchor transamidase complex"/>
    <property type="evidence" value="ECO:0007669"/>
    <property type="project" value="InterPro"/>
</dbReference>
<evidence type="ECO:0000256" key="4">
    <source>
        <dbReference type="ARBA" id="ARBA00022502"/>
    </source>
</evidence>
<protein>
    <recommendedName>
        <fullName evidence="13">GPI transamidase component PIG-S</fullName>
    </recommendedName>
</protein>
<evidence type="ECO:0000256" key="2">
    <source>
        <dbReference type="ARBA" id="ARBA00004687"/>
    </source>
</evidence>
<keyword evidence="4" id="KW-0337">GPI-anchor biosynthesis</keyword>
<dbReference type="PANTHER" id="PTHR21072:SF13">
    <property type="entry name" value="GPI TRANSAMIDASE COMPONENT PIG-S"/>
    <property type="match status" value="1"/>
</dbReference>
<evidence type="ECO:0000256" key="8">
    <source>
        <dbReference type="ARBA" id="ARBA00023136"/>
    </source>
</evidence>
<comment type="caution">
    <text evidence="11">The sequence shown here is derived from an EMBL/GenBank/DDBJ whole genome shotgun (WGS) entry which is preliminary data.</text>
</comment>
<dbReference type="GO" id="GO:0016255">
    <property type="term" value="P:attachment of GPI anchor to protein"/>
    <property type="evidence" value="ECO:0007669"/>
    <property type="project" value="InterPro"/>
</dbReference>
<evidence type="ECO:0000256" key="1">
    <source>
        <dbReference type="ARBA" id="ARBA00004477"/>
    </source>
</evidence>
<evidence type="ECO:0000256" key="10">
    <source>
        <dbReference type="SAM" id="Phobius"/>
    </source>
</evidence>
<evidence type="ECO:0000256" key="6">
    <source>
        <dbReference type="ARBA" id="ARBA00022824"/>
    </source>
</evidence>
<dbReference type="GO" id="GO:0006506">
    <property type="term" value="P:GPI anchor biosynthetic process"/>
    <property type="evidence" value="ECO:0007669"/>
    <property type="project" value="UniProtKB-UniPathway"/>
</dbReference>
<dbReference type="STRING" id="71717.A0A4Y7TJK7"/>
<evidence type="ECO:0000313" key="11">
    <source>
        <dbReference type="EMBL" id="TEB34174.1"/>
    </source>
</evidence>
<dbReference type="OrthoDB" id="28748at2759"/>
<dbReference type="InterPro" id="IPR019540">
    <property type="entry name" value="PtdIno-glycan_biosynth_class_S"/>
</dbReference>
<proteinExistence type="inferred from homology"/>
<keyword evidence="8 10" id="KW-0472">Membrane</keyword>
<comment type="subcellular location">
    <subcellularLocation>
        <location evidence="1">Endoplasmic reticulum membrane</location>
        <topology evidence="1">Multi-pass membrane protein</topology>
    </subcellularLocation>
</comment>
<keyword evidence="12" id="KW-1185">Reference proteome</keyword>
<dbReference type="AlphaFoldDB" id="A0A4Y7TJK7"/>
<feature type="transmembrane region" description="Helical" evidence="10">
    <location>
        <begin position="27"/>
        <end position="44"/>
    </location>
</feature>
<evidence type="ECO:0008006" key="13">
    <source>
        <dbReference type="Google" id="ProtNLM"/>
    </source>
</evidence>
<gene>
    <name evidence="11" type="ORF">FA13DRAFT_1753791</name>
</gene>
<dbReference type="Pfam" id="PF10510">
    <property type="entry name" value="PIG-S"/>
    <property type="match status" value="3"/>
</dbReference>
<keyword evidence="6" id="KW-0256">Endoplasmic reticulum</keyword>
<keyword evidence="7 10" id="KW-1133">Transmembrane helix</keyword>